<reference evidence="1 2" key="1">
    <citation type="submission" date="2016-06" db="EMBL/GenBank/DDBJ databases">
        <title>Evolution of pathogenesis and genome organization in the Tremellales.</title>
        <authorList>
            <person name="Cuomo C."/>
            <person name="Litvintseva A."/>
            <person name="Heitman J."/>
            <person name="Chen Y."/>
            <person name="Sun S."/>
            <person name="Springer D."/>
            <person name="Dromer F."/>
            <person name="Young S."/>
            <person name="Zeng Q."/>
            <person name="Chapman S."/>
            <person name="Gujja S."/>
            <person name="Saif S."/>
            <person name="Birren B."/>
        </authorList>
    </citation>
    <scope>NUCLEOTIDE SEQUENCE [LARGE SCALE GENOMIC DNA]</scope>
    <source>
        <strain evidence="1 2">CBS 6039</strain>
    </source>
</reference>
<organism evidence="1 2">
    <name type="scientific">Cryptococcus amylolentus CBS 6039</name>
    <dbReference type="NCBI Taxonomy" id="1295533"/>
    <lineage>
        <taxon>Eukaryota</taxon>
        <taxon>Fungi</taxon>
        <taxon>Dikarya</taxon>
        <taxon>Basidiomycota</taxon>
        <taxon>Agaricomycotina</taxon>
        <taxon>Tremellomycetes</taxon>
        <taxon>Tremellales</taxon>
        <taxon>Cryptococcaceae</taxon>
        <taxon>Cryptococcus</taxon>
    </lineage>
</organism>
<sequence length="62" mass="6949">MATSTLDKDAETVYHVSHSQLASNYIAEANTLDQNDAELAQTHEGEFGMKRDLVSRRALRKL</sequence>
<evidence type="ECO:0000313" key="1">
    <source>
        <dbReference type="EMBL" id="ODN72985.1"/>
    </source>
</evidence>
<protein>
    <submittedName>
        <fullName evidence="1">Uncharacterized protein</fullName>
    </submittedName>
</protein>
<proteinExistence type="predicted"/>
<gene>
    <name evidence="1" type="ORF">L202_08383</name>
</gene>
<evidence type="ECO:0000313" key="2">
    <source>
        <dbReference type="Proteomes" id="UP000094065"/>
    </source>
</evidence>
<dbReference type="EMBL" id="AWGJ01000014">
    <property type="protein sequence ID" value="ODN72985.1"/>
    <property type="molecule type" value="Genomic_DNA"/>
</dbReference>
<accession>A0A1E3HA12</accession>
<dbReference type="AlphaFoldDB" id="A0A1E3HA12"/>
<keyword evidence="2" id="KW-1185">Reference proteome</keyword>
<name>A0A1E3HA12_9TREE</name>
<dbReference type="Proteomes" id="UP000094065">
    <property type="component" value="Unassembled WGS sequence"/>
</dbReference>
<comment type="caution">
    <text evidence="1">The sequence shown here is derived from an EMBL/GenBank/DDBJ whole genome shotgun (WGS) entry which is preliminary data.</text>
</comment>
<dbReference type="RefSeq" id="XP_018988926.1">
    <property type="nucleotide sequence ID" value="XM_019143262.1"/>
</dbReference>
<dbReference type="GeneID" id="30159692"/>